<gene>
    <name evidence="2" type="ORF">GCM10023235_19600</name>
</gene>
<organism evidence="2 3">
    <name type="scientific">Kitasatospora terrestris</name>
    <dbReference type="NCBI Taxonomy" id="258051"/>
    <lineage>
        <taxon>Bacteria</taxon>
        <taxon>Bacillati</taxon>
        <taxon>Actinomycetota</taxon>
        <taxon>Actinomycetes</taxon>
        <taxon>Kitasatosporales</taxon>
        <taxon>Streptomycetaceae</taxon>
        <taxon>Kitasatospora</taxon>
    </lineage>
</organism>
<evidence type="ECO:0008006" key="4">
    <source>
        <dbReference type="Google" id="ProtNLM"/>
    </source>
</evidence>
<evidence type="ECO:0000313" key="2">
    <source>
        <dbReference type="EMBL" id="GAA4843553.1"/>
    </source>
</evidence>
<dbReference type="EMBL" id="BAABIS010000001">
    <property type="protein sequence ID" value="GAA4843553.1"/>
    <property type="molecule type" value="Genomic_DNA"/>
</dbReference>
<name>A0ABP9DL89_9ACTN</name>
<sequence>MPAQAAPTRTAAATRTPTPTRTTQAPQPTQPQAGGCHPLSNAGNCYKAGQYCRTSDHGVYGTDASGRAIKCVDNNGWRWEPA</sequence>
<feature type="compositionally biased region" description="Low complexity" evidence="1">
    <location>
        <begin position="1"/>
        <end position="33"/>
    </location>
</feature>
<protein>
    <recommendedName>
        <fullName evidence="4">Lipoprotein</fullName>
    </recommendedName>
</protein>
<feature type="region of interest" description="Disordered" evidence="1">
    <location>
        <begin position="1"/>
        <end position="39"/>
    </location>
</feature>
<accession>A0ABP9DL89</accession>
<evidence type="ECO:0000313" key="3">
    <source>
        <dbReference type="Proteomes" id="UP001501752"/>
    </source>
</evidence>
<reference evidence="3" key="1">
    <citation type="journal article" date="2019" name="Int. J. Syst. Evol. Microbiol.">
        <title>The Global Catalogue of Microorganisms (GCM) 10K type strain sequencing project: providing services to taxonomists for standard genome sequencing and annotation.</title>
        <authorList>
            <consortium name="The Broad Institute Genomics Platform"/>
            <consortium name="The Broad Institute Genome Sequencing Center for Infectious Disease"/>
            <person name="Wu L."/>
            <person name="Ma J."/>
        </authorList>
    </citation>
    <scope>NUCLEOTIDE SEQUENCE [LARGE SCALE GENOMIC DNA]</scope>
    <source>
        <strain evidence="3">JCM 13006</strain>
    </source>
</reference>
<proteinExistence type="predicted"/>
<comment type="caution">
    <text evidence="2">The sequence shown here is derived from an EMBL/GenBank/DDBJ whole genome shotgun (WGS) entry which is preliminary data.</text>
</comment>
<keyword evidence="3" id="KW-1185">Reference proteome</keyword>
<evidence type="ECO:0000256" key="1">
    <source>
        <dbReference type="SAM" id="MobiDB-lite"/>
    </source>
</evidence>
<dbReference type="Proteomes" id="UP001501752">
    <property type="component" value="Unassembled WGS sequence"/>
</dbReference>